<accession>A0A0D8J9K0</accession>
<dbReference type="AlphaFoldDB" id="A0A0D8J9K0"/>
<keyword evidence="2" id="KW-1185">Reference proteome</keyword>
<gene>
    <name evidence="1" type="ORF">LH29_10695</name>
</gene>
<protein>
    <submittedName>
        <fullName evidence="1">Uncharacterized protein</fullName>
    </submittedName>
</protein>
<evidence type="ECO:0000313" key="1">
    <source>
        <dbReference type="EMBL" id="KJF43582.1"/>
    </source>
</evidence>
<proteinExistence type="predicted"/>
<reference evidence="1 2" key="1">
    <citation type="submission" date="2014-09" db="EMBL/GenBank/DDBJ databases">
        <title>Draft Genome Sequence of Draconibacterium sp. JN14CK-3.</title>
        <authorList>
            <person name="Dong C."/>
            <person name="Lai Q."/>
            <person name="Shao Z."/>
        </authorList>
    </citation>
    <scope>NUCLEOTIDE SEQUENCE [LARGE SCALE GENOMIC DNA]</scope>
    <source>
        <strain evidence="1 2">JN14CK-3</strain>
    </source>
</reference>
<dbReference type="Proteomes" id="UP000032544">
    <property type="component" value="Unassembled WGS sequence"/>
</dbReference>
<dbReference type="EMBL" id="JRHC01000002">
    <property type="protein sequence ID" value="KJF43582.1"/>
    <property type="molecule type" value="Genomic_DNA"/>
</dbReference>
<sequence length="64" mass="6966">MLISAGTFPMESSLLIAGIFGQKSKHTEGKHNVQKRLLPGTHEICPAIGDERSKAINFPASLQY</sequence>
<evidence type="ECO:0000313" key="2">
    <source>
        <dbReference type="Proteomes" id="UP000032544"/>
    </source>
</evidence>
<comment type="caution">
    <text evidence="1">The sequence shown here is derived from an EMBL/GenBank/DDBJ whole genome shotgun (WGS) entry which is preliminary data.</text>
</comment>
<organism evidence="1 2">
    <name type="scientific">Draconibacterium sediminis</name>
    <dbReference type="NCBI Taxonomy" id="1544798"/>
    <lineage>
        <taxon>Bacteria</taxon>
        <taxon>Pseudomonadati</taxon>
        <taxon>Bacteroidota</taxon>
        <taxon>Bacteroidia</taxon>
        <taxon>Marinilabiliales</taxon>
        <taxon>Prolixibacteraceae</taxon>
        <taxon>Draconibacterium</taxon>
    </lineage>
</organism>
<name>A0A0D8J9K0_9BACT</name>